<dbReference type="EMBL" id="CP020809">
    <property type="protein sequence ID" value="ART67916.1"/>
    <property type="molecule type" value="Genomic_DNA"/>
</dbReference>
<dbReference type="Proteomes" id="UP000195331">
    <property type="component" value="Chromosome"/>
</dbReference>
<dbReference type="RefSeq" id="WP_087073677.1">
    <property type="nucleotide sequence ID" value="NZ_CP020809.1"/>
</dbReference>
<dbReference type="InterPro" id="IPR024726">
    <property type="entry name" value="FhuF_C"/>
</dbReference>
<sequence>MDISAALAESQSYGGFFAITVGGDADGWLPVRQCYDDGCADLIEKTAAGYGTTELRIAASMIQFSHASRLWSPVLACVAGCDVVPDLAGLQRFHSGTALRLPVGDGRSVGELEALPELLYRVVVEEHLDLLAAGLRVKIAAGLLYGNAAAALVGAARALVGGRPDLRPSVTTLTRALLSTGGLAGTMTGPRRRSCCLFYRVPGGSYCGDCALGQ</sequence>
<evidence type="ECO:0000259" key="1">
    <source>
        <dbReference type="Pfam" id="PF11575"/>
    </source>
</evidence>
<organism evidence="2 3">
    <name type="scientific">Mycobacterium dioxanotrophicus</name>
    <dbReference type="NCBI Taxonomy" id="482462"/>
    <lineage>
        <taxon>Bacteria</taxon>
        <taxon>Bacillati</taxon>
        <taxon>Actinomycetota</taxon>
        <taxon>Actinomycetes</taxon>
        <taxon>Mycobacteriales</taxon>
        <taxon>Mycobacteriaceae</taxon>
        <taxon>Mycobacterium</taxon>
    </lineage>
</organism>
<feature type="domain" description="Ferric siderophore reductase C-terminal" evidence="1">
    <location>
        <begin position="192"/>
        <end position="212"/>
    </location>
</feature>
<protein>
    <submittedName>
        <fullName evidence="2">Iron reductase</fullName>
    </submittedName>
</protein>
<dbReference type="Pfam" id="PF11575">
    <property type="entry name" value="FhuF_C"/>
    <property type="match status" value="1"/>
</dbReference>
<proteinExistence type="predicted"/>
<name>A0A1Y0BYF6_9MYCO</name>
<keyword evidence="3" id="KW-1185">Reference proteome</keyword>
<accession>A0A1Y0BYF6</accession>
<dbReference type="OrthoDB" id="3290158at2"/>
<gene>
    <name evidence="2" type="ORF">BTO20_04300</name>
</gene>
<dbReference type="KEGG" id="mdx:BTO20_04300"/>
<dbReference type="GO" id="GO:0051537">
    <property type="term" value="F:2 iron, 2 sulfur cluster binding"/>
    <property type="evidence" value="ECO:0007669"/>
    <property type="project" value="InterPro"/>
</dbReference>
<evidence type="ECO:0000313" key="2">
    <source>
        <dbReference type="EMBL" id="ART67916.1"/>
    </source>
</evidence>
<reference evidence="2 3" key="1">
    <citation type="submission" date="2017-04" db="EMBL/GenBank/DDBJ databases">
        <title>Whole Genome Sequence of 1,4-Dioxane Degrading Bacterium Mycobacterium dioxanotrophicus PH-06.</title>
        <authorList>
            <person name="He Y."/>
        </authorList>
    </citation>
    <scope>NUCLEOTIDE SEQUENCE [LARGE SCALE GENOMIC DNA]</scope>
    <source>
        <strain evidence="2 3">PH-06</strain>
    </source>
</reference>
<evidence type="ECO:0000313" key="3">
    <source>
        <dbReference type="Proteomes" id="UP000195331"/>
    </source>
</evidence>
<dbReference type="AlphaFoldDB" id="A0A1Y0BYF6"/>